<dbReference type="NCBIfam" id="TIGR04409">
    <property type="entry name" value="LptC_YrbK"/>
    <property type="match status" value="1"/>
</dbReference>
<keyword evidence="2" id="KW-0997">Cell inner membrane</keyword>
<dbReference type="AlphaFoldDB" id="U3U7Q8"/>
<evidence type="ECO:0000313" key="7">
    <source>
        <dbReference type="Proteomes" id="UP000016900"/>
    </source>
</evidence>
<dbReference type="Proteomes" id="UP000016900">
    <property type="component" value="Chromosome"/>
</dbReference>
<keyword evidence="4" id="KW-1133">Transmembrane helix</keyword>
<dbReference type="KEGG" id="hhs:HHS_03540"/>
<evidence type="ECO:0000256" key="5">
    <source>
        <dbReference type="ARBA" id="ARBA00023136"/>
    </source>
</evidence>
<dbReference type="PANTHER" id="PTHR37481:SF1">
    <property type="entry name" value="LIPOPOLYSACCHARIDE EXPORT SYSTEM PROTEIN LPTC"/>
    <property type="match status" value="1"/>
</dbReference>
<dbReference type="EMBL" id="AP012554">
    <property type="protein sequence ID" value="BAO00324.1"/>
    <property type="molecule type" value="Genomic_DNA"/>
</dbReference>
<dbReference type="GO" id="GO:0005886">
    <property type="term" value="C:plasma membrane"/>
    <property type="evidence" value="ECO:0007669"/>
    <property type="project" value="InterPro"/>
</dbReference>
<evidence type="ECO:0000313" key="6">
    <source>
        <dbReference type="EMBL" id="BAO00324.1"/>
    </source>
</evidence>
<dbReference type="eggNOG" id="COG3117">
    <property type="taxonomic scope" value="Bacteria"/>
</dbReference>
<dbReference type="InterPro" id="IPR026265">
    <property type="entry name" value="LptC"/>
</dbReference>
<dbReference type="InterPro" id="IPR010664">
    <property type="entry name" value="LipoPS_assembly_LptC-rel"/>
</dbReference>
<keyword evidence="7" id="KW-1185">Reference proteome</keyword>
<name>U3U7Q8_9GAMM</name>
<dbReference type="GO" id="GO:0030288">
    <property type="term" value="C:outer membrane-bounded periplasmic space"/>
    <property type="evidence" value="ECO:0007669"/>
    <property type="project" value="TreeGrafter"/>
</dbReference>
<proteinExistence type="predicted"/>
<organism evidence="6 7">
    <name type="scientific">Candidatus Pantoea carbekii</name>
    <dbReference type="NCBI Taxonomy" id="1235990"/>
    <lineage>
        <taxon>Bacteria</taxon>
        <taxon>Pseudomonadati</taxon>
        <taxon>Pseudomonadota</taxon>
        <taxon>Gammaproteobacteria</taxon>
        <taxon>Enterobacterales</taxon>
        <taxon>Erwiniaceae</taxon>
        <taxon>Pantoea</taxon>
    </lineage>
</organism>
<keyword evidence="5" id="KW-0472">Membrane</keyword>
<keyword evidence="3" id="KW-0812">Transmembrane</keyword>
<keyword evidence="1" id="KW-1003">Cell membrane</keyword>
<dbReference type="PATRIC" id="fig|1235990.3.peg.350"/>
<evidence type="ECO:0000256" key="3">
    <source>
        <dbReference type="ARBA" id="ARBA00022692"/>
    </source>
</evidence>
<sequence>MITVYDEKNNIPNWVVYSDRAILAKEHILYLYGHVEFNSLTQNLQLDCIKTNKAKLNLVNQDIESNDQVTLHGPNFNATGINMHGNLRKKNTLLEKVKISYDIQNEKKKPSLVTYSCPFGY</sequence>
<dbReference type="Gene3D" id="2.60.450.10">
    <property type="entry name" value="Lipopolysaccharide (LPS) transport protein A like domain"/>
    <property type="match status" value="1"/>
</dbReference>
<evidence type="ECO:0000256" key="1">
    <source>
        <dbReference type="ARBA" id="ARBA00022475"/>
    </source>
</evidence>
<dbReference type="InterPro" id="IPR052363">
    <property type="entry name" value="LPS_export_LptC"/>
</dbReference>
<reference evidence="6 7" key="1">
    <citation type="submission" date="2012-10" db="EMBL/GenBank/DDBJ databases">
        <title>Genome sequence of the symbiont of the pentatomidae stink bug Halyomorpha halys.</title>
        <authorList>
            <person name="Kobayashi H."/>
            <person name="Fujii-Muramatsu R."/>
            <person name="Takeishi K."/>
            <person name="Noda H."/>
        </authorList>
    </citation>
    <scope>NUCLEOTIDE SEQUENCE [LARGE SCALE GENOMIC DNA]</scope>
</reference>
<accession>U3U7Q8</accession>
<dbReference type="GO" id="GO:0015221">
    <property type="term" value="F:lipopolysaccharide transmembrane transporter activity"/>
    <property type="evidence" value="ECO:0007669"/>
    <property type="project" value="InterPro"/>
</dbReference>
<gene>
    <name evidence="6" type="ORF">HHS_03540</name>
</gene>
<evidence type="ECO:0008006" key="8">
    <source>
        <dbReference type="Google" id="ProtNLM"/>
    </source>
</evidence>
<dbReference type="STRING" id="1235990.BMSBPS_0821"/>
<evidence type="ECO:0000256" key="4">
    <source>
        <dbReference type="ARBA" id="ARBA00022989"/>
    </source>
</evidence>
<dbReference type="Pfam" id="PF06835">
    <property type="entry name" value="LptC"/>
    <property type="match status" value="1"/>
</dbReference>
<dbReference type="GO" id="GO:0017089">
    <property type="term" value="F:glycolipid transfer activity"/>
    <property type="evidence" value="ECO:0007669"/>
    <property type="project" value="TreeGrafter"/>
</dbReference>
<evidence type="ECO:0000256" key="2">
    <source>
        <dbReference type="ARBA" id="ARBA00022519"/>
    </source>
</evidence>
<dbReference type="PANTHER" id="PTHR37481">
    <property type="entry name" value="LIPOPOLYSACCHARIDE EXPORT SYSTEM PROTEIN LPTC"/>
    <property type="match status" value="1"/>
</dbReference>
<protein>
    <recommendedName>
        <fullName evidence="8">Organic solvent tolerance-like N-terminal domain-containing protein</fullName>
    </recommendedName>
</protein>